<evidence type="ECO:0000313" key="1">
    <source>
        <dbReference type="EMBL" id="KPL77744.1"/>
    </source>
</evidence>
<comment type="caution">
    <text evidence="1">The sequence shown here is derived from an EMBL/GenBank/DDBJ whole genome shotgun (WGS) entry which is preliminary data.</text>
</comment>
<reference evidence="1 2" key="1">
    <citation type="submission" date="2015-07" db="EMBL/GenBank/DDBJ databases">
        <title>Draft genome of Bellilinea caldifistulae DSM 17877.</title>
        <authorList>
            <person name="Hemp J."/>
            <person name="Ward L.M."/>
            <person name="Pace L.A."/>
            <person name="Fischer W.W."/>
        </authorList>
    </citation>
    <scope>NUCLEOTIDE SEQUENCE [LARGE SCALE GENOMIC DNA]</scope>
    <source>
        <strain evidence="1 2">GOMI-1</strain>
    </source>
</reference>
<organism evidence="1 2">
    <name type="scientific">Bellilinea caldifistulae</name>
    <dbReference type="NCBI Taxonomy" id="360411"/>
    <lineage>
        <taxon>Bacteria</taxon>
        <taxon>Bacillati</taxon>
        <taxon>Chloroflexota</taxon>
        <taxon>Anaerolineae</taxon>
        <taxon>Anaerolineales</taxon>
        <taxon>Anaerolineaceae</taxon>
        <taxon>Bellilinea</taxon>
    </lineage>
</organism>
<dbReference type="Gene3D" id="1.10.3540.10">
    <property type="entry name" value="uncharacterized protein from magnetospirillum magneticum domain"/>
    <property type="match status" value="1"/>
</dbReference>
<dbReference type="Pfam" id="PF08849">
    <property type="entry name" value="BrxA"/>
    <property type="match status" value="1"/>
</dbReference>
<gene>
    <name evidence="1" type="ORF">AC812_02535</name>
</gene>
<proteinExistence type="predicted"/>
<dbReference type="STRING" id="360411.AC812_02535"/>
<dbReference type="Proteomes" id="UP000050514">
    <property type="component" value="Unassembled WGS sequence"/>
</dbReference>
<keyword evidence="2" id="KW-1185">Reference proteome</keyword>
<dbReference type="InterPro" id="IPR014948">
    <property type="entry name" value="BrxA"/>
</dbReference>
<protein>
    <recommendedName>
        <fullName evidence="3">DUF1819 family protein</fullName>
    </recommendedName>
</protein>
<dbReference type="EMBL" id="LGHJ01000008">
    <property type="protein sequence ID" value="KPL77744.1"/>
    <property type="molecule type" value="Genomic_DNA"/>
</dbReference>
<accession>A0A0P6Y7W2</accession>
<dbReference type="RefSeq" id="WP_061914287.1">
    <property type="nucleotide sequence ID" value="NZ_DF967971.1"/>
</dbReference>
<evidence type="ECO:0008006" key="3">
    <source>
        <dbReference type="Google" id="ProtNLM"/>
    </source>
</evidence>
<name>A0A0P6Y7W2_9CHLR</name>
<sequence length="253" mass="28830">MNSSEPRSIKITALLSRQGAMLEELRGVIDYINPENAREDLHRLILEDNILRRASISSRKEVYRKLAERYFRKDTPKANTLFVSSFRRVANPDQANLLAFTLLLWNDALTYELSQRWLAPKLSGPIFEGETSDIERELEFMEKAHPVIKTWNPVTRKRIARHYLSAVRDCGYASGSAKKEIRRPYISPQVILFAIQLILGGGEPIVKAPEHGLFAAMGLTLRDVIAALEELDQQGYVRYESQGGVIYLELTKV</sequence>
<dbReference type="AlphaFoldDB" id="A0A0P6Y7W2"/>
<dbReference type="InterPro" id="IPR023137">
    <property type="entry name" value="BrxA_sf"/>
</dbReference>
<evidence type="ECO:0000313" key="2">
    <source>
        <dbReference type="Proteomes" id="UP000050514"/>
    </source>
</evidence>